<evidence type="ECO:0000313" key="1">
    <source>
        <dbReference type="EMBL" id="GFN99500.1"/>
    </source>
</evidence>
<dbReference type="AlphaFoldDB" id="A0AAV3ZK51"/>
<evidence type="ECO:0000313" key="2">
    <source>
        <dbReference type="Proteomes" id="UP000735302"/>
    </source>
</evidence>
<protein>
    <submittedName>
        <fullName evidence="1">Uncharacterized protein</fullName>
    </submittedName>
</protein>
<comment type="caution">
    <text evidence="1">The sequence shown here is derived from an EMBL/GenBank/DDBJ whole genome shotgun (WGS) entry which is preliminary data.</text>
</comment>
<proteinExistence type="predicted"/>
<organism evidence="1 2">
    <name type="scientific">Plakobranchus ocellatus</name>
    <dbReference type="NCBI Taxonomy" id="259542"/>
    <lineage>
        <taxon>Eukaryota</taxon>
        <taxon>Metazoa</taxon>
        <taxon>Spiralia</taxon>
        <taxon>Lophotrochozoa</taxon>
        <taxon>Mollusca</taxon>
        <taxon>Gastropoda</taxon>
        <taxon>Heterobranchia</taxon>
        <taxon>Euthyneura</taxon>
        <taxon>Panpulmonata</taxon>
        <taxon>Sacoglossa</taxon>
        <taxon>Placobranchoidea</taxon>
        <taxon>Plakobranchidae</taxon>
        <taxon>Plakobranchus</taxon>
    </lineage>
</organism>
<gene>
    <name evidence="1" type="ORF">PoB_002600600</name>
</gene>
<name>A0AAV3ZK51_9GAST</name>
<dbReference type="Proteomes" id="UP000735302">
    <property type="component" value="Unassembled WGS sequence"/>
</dbReference>
<keyword evidence="2" id="KW-1185">Reference proteome</keyword>
<reference evidence="1 2" key="1">
    <citation type="journal article" date="2021" name="Elife">
        <title>Chloroplast acquisition without the gene transfer in kleptoplastic sea slugs, Plakobranchus ocellatus.</title>
        <authorList>
            <person name="Maeda T."/>
            <person name="Takahashi S."/>
            <person name="Yoshida T."/>
            <person name="Shimamura S."/>
            <person name="Takaki Y."/>
            <person name="Nagai Y."/>
            <person name="Toyoda A."/>
            <person name="Suzuki Y."/>
            <person name="Arimoto A."/>
            <person name="Ishii H."/>
            <person name="Satoh N."/>
            <person name="Nishiyama T."/>
            <person name="Hasebe M."/>
            <person name="Maruyama T."/>
            <person name="Minagawa J."/>
            <person name="Obokata J."/>
            <person name="Shigenobu S."/>
        </authorList>
    </citation>
    <scope>NUCLEOTIDE SEQUENCE [LARGE SCALE GENOMIC DNA]</scope>
</reference>
<sequence>MVRITSGQSNNPSFYAPDQYHTLSREQQTIIFRLRTGSENTCTPSSSLERYTSASVDKGLNQLSIYLTDLSKLSHLQAFVLARAHYPYKNTVWLVLLET</sequence>
<accession>A0AAV3ZK51</accession>
<dbReference type="EMBL" id="BLXT01003003">
    <property type="protein sequence ID" value="GFN99500.1"/>
    <property type="molecule type" value="Genomic_DNA"/>
</dbReference>